<feature type="domain" description="Peptidase S1A alpha-lytic prodomain" evidence="10">
    <location>
        <begin position="121"/>
        <end position="174"/>
    </location>
</feature>
<organism evidence="11 12">
    <name type="scientific">Microbacterium paludicola</name>
    <dbReference type="NCBI Taxonomy" id="300019"/>
    <lineage>
        <taxon>Bacteria</taxon>
        <taxon>Bacillati</taxon>
        <taxon>Actinomycetota</taxon>
        <taxon>Actinomycetes</taxon>
        <taxon>Micrococcales</taxon>
        <taxon>Microbacteriaceae</taxon>
        <taxon>Microbacterium</taxon>
    </lineage>
</organism>
<dbReference type="InterPro" id="IPR001316">
    <property type="entry name" value="Pept_S1A_streptogrisin"/>
</dbReference>
<dbReference type="Pfam" id="PF02983">
    <property type="entry name" value="Pro_Al_protease"/>
    <property type="match status" value="1"/>
</dbReference>
<evidence type="ECO:0000256" key="2">
    <source>
        <dbReference type="ARBA" id="ARBA00022670"/>
    </source>
</evidence>
<evidence type="ECO:0000259" key="9">
    <source>
        <dbReference type="Pfam" id="PF00089"/>
    </source>
</evidence>
<evidence type="ECO:0000256" key="7">
    <source>
        <dbReference type="ARBA" id="ARBA00023157"/>
    </source>
</evidence>
<dbReference type="Gene3D" id="2.40.10.10">
    <property type="entry name" value="Trypsin-like serine proteases"/>
    <property type="match status" value="2"/>
</dbReference>
<dbReference type="InterPro" id="IPR004236">
    <property type="entry name" value="Pept_S1_alpha_lytic"/>
</dbReference>
<protein>
    <submittedName>
        <fullName evidence="11">Streptogrisin C</fullName>
        <ecNumber evidence="11">3.4.21.-</ecNumber>
    </submittedName>
</protein>
<dbReference type="GO" id="GO:0016787">
    <property type="term" value="F:hydrolase activity"/>
    <property type="evidence" value="ECO:0007669"/>
    <property type="project" value="UniProtKB-KW"/>
</dbReference>
<keyword evidence="5" id="KW-0720">Serine protease</keyword>
<evidence type="ECO:0000256" key="6">
    <source>
        <dbReference type="ARBA" id="ARBA00023145"/>
    </source>
</evidence>
<dbReference type="RefSeq" id="WP_233494916.1">
    <property type="nucleotide sequence ID" value="NZ_JAVIZA010000001.1"/>
</dbReference>
<keyword evidence="4 11" id="KW-0378">Hydrolase</keyword>
<accession>A0ABU1I230</accession>
<dbReference type="Proteomes" id="UP001260188">
    <property type="component" value="Unassembled WGS sequence"/>
</dbReference>
<comment type="similarity">
    <text evidence="1">Belongs to the peptidase S1 family.</text>
</comment>
<evidence type="ECO:0000259" key="10">
    <source>
        <dbReference type="Pfam" id="PF02983"/>
    </source>
</evidence>
<gene>
    <name evidence="11" type="ORF">QE367_002154</name>
</gene>
<dbReference type="SUPFAM" id="SSF50494">
    <property type="entry name" value="Trypsin-like serine proteases"/>
    <property type="match status" value="1"/>
</dbReference>
<evidence type="ECO:0000256" key="8">
    <source>
        <dbReference type="SAM" id="SignalP"/>
    </source>
</evidence>
<keyword evidence="3 8" id="KW-0732">Signal</keyword>
<dbReference type="InterPro" id="IPR043504">
    <property type="entry name" value="Peptidase_S1_PA_chymotrypsin"/>
</dbReference>
<sequence length="370" mass="36975">MKSTTRSALGIAALSLAFTSIMTAPASAQTPGPDDGSGGVDPGLLSAMAEELGTDTAGALDVLAFQDTANATTATLADETGAAYAGSWLDESTRTVYTAVTTADARQAAENAGAVPVEVTYSIDDLEAISARLSEGGPVGDVTSWWIDVTTNQVVVETLGDAAASEVAAQIGAPADAVRVETTAEAPETFATIQGGIAYTINGTSRCSVGFAVEGGFVTAGHCGRAGASTNYGTFRGSSFPGDDYAWVATPSHTPVATVSDYAGGAVAVAGSTPAAVGATVCRSGSTTGWHCGQVQAYNSSVRYAEGTVSGLIRTSVCAERGDSGGSLLAGNQAQGVTSGGSGNCSTGGTTYFQPVNEILQAYGLRLLTR</sequence>
<comment type="caution">
    <text evidence="11">The sequence shown here is derived from an EMBL/GenBank/DDBJ whole genome shotgun (WGS) entry which is preliminary data.</text>
</comment>
<evidence type="ECO:0000256" key="1">
    <source>
        <dbReference type="ARBA" id="ARBA00007664"/>
    </source>
</evidence>
<evidence type="ECO:0000256" key="5">
    <source>
        <dbReference type="ARBA" id="ARBA00022825"/>
    </source>
</evidence>
<feature type="domain" description="Peptidase S1" evidence="9">
    <location>
        <begin position="210"/>
        <end position="360"/>
    </location>
</feature>
<reference evidence="11 12" key="1">
    <citation type="submission" date="2023-08" db="EMBL/GenBank/DDBJ databases">
        <title>Functional and genomic diversity of the sorghum phyllosphere microbiome.</title>
        <authorList>
            <person name="Shade A."/>
        </authorList>
    </citation>
    <scope>NUCLEOTIDE SEQUENCE [LARGE SCALE GENOMIC DNA]</scope>
    <source>
        <strain evidence="11 12">SORGH_AS_0919</strain>
    </source>
</reference>
<dbReference type="InterPro" id="IPR009003">
    <property type="entry name" value="Peptidase_S1_PA"/>
</dbReference>
<dbReference type="PRINTS" id="PR00861">
    <property type="entry name" value="ALYTICPTASE"/>
</dbReference>
<name>A0ABU1I230_9MICO</name>
<dbReference type="PIRSF" id="PIRSF001134">
    <property type="entry name" value="Streptogrisin"/>
    <property type="match status" value="1"/>
</dbReference>
<dbReference type="EC" id="3.4.21.-" evidence="11"/>
<dbReference type="InterPro" id="IPR035070">
    <property type="entry name" value="Streptogrisin_prodomain"/>
</dbReference>
<evidence type="ECO:0000313" key="11">
    <source>
        <dbReference type="EMBL" id="MDR6167950.1"/>
    </source>
</evidence>
<keyword evidence="7" id="KW-1015">Disulfide bond</keyword>
<dbReference type="Gene3D" id="3.30.300.50">
    <property type="match status" value="2"/>
</dbReference>
<evidence type="ECO:0000256" key="3">
    <source>
        <dbReference type="ARBA" id="ARBA00022729"/>
    </source>
</evidence>
<keyword evidence="2" id="KW-0645">Protease</keyword>
<feature type="chain" id="PRO_5046195534" evidence="8">
    <location>
        <begin position="29"/>
        <end position="370"/>
    </location>
</feature>
<dbReference type="CDD" id="cd21112">
    <property type="entry name" value="alphaLP-like"/>
    <property type="match status" value="1"/>
</dbReference>
<keyword evidence="12" id="KW-1185">Reference proteome</keyword>
<dbReference type="InterPro" id="IPR001254">
    <property type="entry name" value="Trypsin_dom"/>
</dbReference>
<evidence type="ECO:0000256" key="4">
    <source>
        <dbReference type="ARBA" id="ARBA00022801"/>
    </source>
</evidence>
<evidence type="ECO:0000313" key="12">
    <source>
        <dbReference type="Proteomes" id="UP001260188"/>
    </source>
</evidence>
<feature type="signal peptide" evidence="8">
    <location>
        <begin position="1"/>
        <end position="28"/>
    </location>
</feature>
<keyword evidence="6" id="KW-0865">Zymogen</keyword>
<dbReference type="EMBL" id="JAVIZA010000001">
    <property type="protein sequence ID" value="MDR6167950.1"/>
    <property type="molecule type" value="Genomic_DNA"/>
</dbReference>
<proteinExistence type="inferred from homology"/>
<dbReference type="Pfam" id="PF00089">
    <property type="entry name" value="Trypsin"/>
    <property type="match status" value="1"/>
</dbReference>